<feature type="binding site" evidence="15">
    <location>
        <position position="567"/>
    </location>
    <ligand>
        <name>Ca(2+)</name>
        <dbReference type="ChEBI" id="CHEBI:29108"/>
    </ligand>
</feature>
<evidence type="ECO:0000256" key="10">
    <source>
        <dbReference type="ARBA" id="ARBA00022825"/>
    </source>
</evidence>
<evidence type="ECO:0000256" key="15">
    <source>
        <dbReference type="PROSITE-ProRule" id="PRU01032"/>
    </source>
</evidence>
<dbReference type="PROSITE" id="PS00138">
    <property type="entry name" value="SUBTILASE_SER"/>
    <property type="match status" value="1"/>
</dbReference>
<feature type="active site" description="Charge relay system" evidence="15">
    <location>
        <position position="317"/>
    </location>
</feature>
<feature type="signal peptide" evidence="16">
    <location>
        <begin position="1"/>
        <end position="17"/>
    </location>
</feature>
<accession>A0A8H5HI72</accession>
<keyword evidence="19" id="KW-1185">Reference proteome</keyword>
<dbReference type="SUPFAM" id="SSF52743">
    <property type="entry name" value="Subtilisin-like"/>
    <property type="match status" value="1"/>
</dbReference>
<comment type="cofactor">
    <cofactor evidence="15">
        <name>Ca(2+)</name>
        <dbReference type="ChEBI" id="CHEBI:29108"/>
    </cofactor>
    <text evidence="15">Binds 1 Ca(2+) ion per subunit.</text>
</comment>
<evidence type="ECO:0000256" key="2">
    <source>
        <dbReference type="ARBA" id="ARBA00002451"/>
    </source>
</evidence>
<dbReference type="CDD" id="cd11377">
    <property type="entry name" value="Pro-peptidase_S53"/>
    <property type="match status" value="1"/>
</dbReference>
<dbReference type="PROSITE" id="PS51695">
    <property type="entry name" value="SEDOLISIN"/>
    <property type="match status" value="1"/>
</dbReference>
<comment type="subcellular location">
    <subcellularLocation>
        <location evidence="3">Secreted</location>
        <location evidence="3">Extracellular space</location>
    </subcellularLocation>
</comment>
<evidence type="ECO:0000256" key="5">
    <source>
        <dbReference type="ARBA" id="ARBA00022525"/>
    </source>
</evidence>
<evidence type="ECO:0000256" key="4">
    <source>
        <dbReference type="ARBA" id="ARBA00012462"/>
    </source>
</evidence>
<evidence type="ECO:0000256" key="9">
    <source>
        <dbReference type="ARBA" id="ARBA00022801"/>
    </source>
</evidence>
<evidence type="ECO:0000256" key="16">
    <source>
        <dbReference type="SAM" id="SignalP"/>
    </source>
</evidence>
<organism evidence="18 19">
    <name type="scientific">Tricholomella constricta</name>
    <dbReference type="NCBI Taxonomy" id="117010"/>
    <lineage>
        <taxon>Eukaryota</taxon>
        <taxon>Fungi</taxon>
        <taxon>Dikarya</taxon>
        <taxon>Basidiomycota</taxon>
        <taxon>Agaricomycotina</taxon>
        <taxon>Agaricomycetes</taxon>
        <taxon>Agaricomycetidae</taxon>
        <taxon>Agaricales</taxon>
        <taxon>Tricholomatineae</taxon>
        <taxon>Lyophyllaceae</taxon>
        <taxon>Tricholomella</taxon>
    </lineage>
</organism>
<dbReference type="InterPro" id="IPR000209">
    <property type="entry name" value="Peptidase_S8/S53_dom"/>
</dbReference>
<dbReference type="Pfam" id="PF09286">
    <property type="entry name" value="Pro-kuma_activ"/>
    <property type="match status" value="1"/>
</dbReference>
<gene>
    <name evidence="18" type="ORF">D9615_003735</name>
</gene>
<evidence type="ECO:0000256" key="7">
    <source>
        <dbReference type="ARBA" id="ARBA00022723"/>
    </source>
</evidence>
<dbReference type="PANTHER" id="PTHR14218:SF15">
    <property type="entry name" value="TRIPEPTIDYL-PEPTIDASE 1"/>
    <property type="match status" value="1"/>
</dbReference>
<keyword evidence="12" id="KW-0843">Virulence</keyword>
<dbReference type="CDD" id="cd04056">
    <property type="entry name" value="Peptidases_S53"/>
    <property type="match status" value="1"/>
</dbReference>
<keyword evidence="10 15" id="KW-0720">Serine protease</keyword>
<comment type="catalytic activity">
    <reaction evidence="1">
        <text>Release of an N-terminal tripeptide from a polypeptide.</text>
        <dbReference type="EC" id="3.4.14.10"/>
    </reaction>
</comment>
<protein>
    <recommendedName>
        <fullName evidence="4">tripeptidyl-peptidase II</fullName>
        <ecNumber evidence="4">3.4.14.10</ecNumber>
    </recommendedName>
</protein>
<evidence type="ECO:0000256" key="6">
    <source>
        <dbReference type="ARBA" id="ARBA00022670"/>
    </source>
</evidence>
<comment type="function">
    <text evidence="2">Secreted tripeptidyl-peptidase which degrades proteins at acidic pHs and is involved in virulence.</text>
</comment>
<feature type="chain" id="PRO_5034508730" description="tripeptidyl-peptidase II" evidence="16">
    <location>
        <begin position="18"/>
        <end position="604"/>
    </location>
</feature>
<evidence type="ECO:0000313" key="19">
    <source>
        <dbReference type="Proteomes" id="UP000565441"/>
    </source>
</evidence>
<dbReference type="GO" id="GO:0046872">
    <property type="term" value="F:metal ion binding"/>
    <property type="evidence" value="ECO:0007669"/>
    <property type="project" value="UniProtKB-UniRule"/>
</dbReference>
<feature type="binding site" evidence="15">
    <location>
        <position position="566"/>
    </location>
    <ligand>
        <name>Ca(2+)</name>
        <dbReference type="ChEBI" id="CHEBI:29108"/>
    </ligand>
</feature>
<feature type="domain" description="Peptidase S53" evidence="17">
    <location>
        <begin position="220"/>
        <end position="604"/>
    </location>
</feature>
<keyword evidence="5" id="KW-0964">Secreted</keyword>
<keyword evidence="11 15" id="KW-0106">Calcium</keyword>
<name>A0A8H5HI72_9AGAR</name>
<evidence type="ECO:0000256" key="1">
    <source>
        <dbReference type="ARBA" id="ARBA00001910"/>
    </source>
</evidence>
<feature type="active site" description="Charge relay system" evidence="15">
    <location>
        <position position="524"/>
    </location>
</feature>
<dbReference type="FunFam" id="3.40.50.200:FF:000015">
    <property type="entry name" value="Tripeptidyl peptidase A"/>
    <property type="match status" value="1"/>
</dbReference>
<dbReference type="EC" id="3.4.14.10" evidence="4"/>
<evidence type="ECO:0000313" key="18">
    <source>
        <dbReference type="EMBL" id="KAF5383817.1"/>
    </source>
</evidence>
<dbReference type="AlphaFoldDB" id="A0A8H5HI72"/>
<dbReference type="InterPro" id="IPR030400">
    <property type="entry name" value="Sedolisin_dom"/>
</dbReference>
<dbReference type="Pfam" id="PF00082">
    <property type="entry name" value="Peptidase_S8"/>
    <property type="match status" value="1"/>
</dbReference>
<dbReference type="SUPFAM" id="SSF54897">
    <property type="entry name" value="Protease propeptides/inhibitors"/>
    <property type="match status" value="1"/>
</dbReference>
<reference evidence="18 19" key="1">
    <citation type="journal article" date="2020" name="ISME J.">
        <title>Uncovering the hidden diversity of litter-decomposition mechanisms in mushroom-forming fungi.</title>
        <authorList>
            <person name="Floudas D."/>
            <person name="Bentzer J."/>
            <person name="Ahren D."/>
            <person name="Johansson T."/>
            <person name="Persson P."/>
            <person name="Tunlid A."/>
        </authorList>
    </citation>
    <scope>NUCLEOTIDE SEQUENCE [LARGE SCALE GENOMIC DNA]</scope>
    <source>
        <strain evidence="18 19">CBS 661.87</strain>
    </source>
</reference>
<dbReference type="SMART" id="SM00944">
    <property type="entry name" value="Pro-kuma_activ"/>
    <property type="match status" value="1"/>
</dbReference>
<evidence type="ECO:0000256" key="3">
    <source>
        <dbReference type="ARBA" id="ARBA00004239"/>
    </source>
</evidence>
<evidence type="ECO:0000256" key="13">
    <source>
        <dbReference type="ARBA" id="ARBA00023145"/>
    </source>
</evidence>
<dbReference type="Gene3D" id="3.40.50.200">
    <property type="entry name" value="Peptidase S8/S53 domain"/>
    <property type="match status" value="1"/>
</dbReference>
<dbReference type="EMBL" id="JAACJP010000006">
    <property type="protein sequence ID" value="KAF5383817.1"/>
    <property type="molecule type" value="Genomic_DNA"/>
</dbReference>
<dbReference type="InterPro" id="IPR015366">
    <property type="entry name" value="S53_propep"/>
</dbReference>
<keyword evidence="7 15" id="KW-0479">Metal-binding</keyword>
<sequence length="604" mass="64890">MIWSLAIAVGLVQLCVAKPLSKRWDDVAEKHSWLEIPRGWEYQSPAPSDHMFEMRVALKQSKIDDLIANLMETSDPSHVKYGKHLSVAEAEALVAPHQDSIEAVDAWLEHHGISADNAVHRTGGGDWVTIRVSVAQAERMLDTKYNVYRHAASSERVVRSMSYSLPRELHSHVDVVTPTTYFGTLRSMRTTSFIQPDIVPLADDADFNITAAVPASCGTTITPDCLRALYNTASYVPQATKDNQLGVAGYLQEYANRADLQVRSPTFVLICLELNLSPQKSFFSKFRTDALGSSYTTVLVNGGQDNQNDPGVEANLDIQYTTGMSFPTPNIYYSTGGSPPFIPDSVTPTDTNEPYLDWLNFLLGQTTIPQTITTSYGDDEQTVPADYAIKVCNLFAQLGSIGTTVFFSSGDFGVGGGDCLTNDGTNKKLFQPAFPASCPFVTAVGGTTRINPEVAVSFSGGGFSRLFARPSYQDAAVSTFLNSLGTTFSGLYNPTGRAYPDLAAQGNGFQVVVGGRIFSVGGTSASSPTVAGVFSLLNDFRLANGKPSLGFINPLIYSTGAGTFNDIVSGSNPGCGTIGFTARAGWDPVTGLGTPNFLKLQQVV</sequence>
<dbReference type="InterPro" id="IPR036852">
    <property type="entry name" value="Peptidase_S8/S53_dom_sf"/>
</dbReference>
<evidence type="ECO:0000256" key="11">
    <source>
        <dbReference type="ARBA" id="ARBA00022837"/>
    </source>
</evidence>
<evidence type="ECO:0000256" key="14">
    <source>
        <dbReference type="ARBA" id="ARBA00023180"/>
    </source>
</evidence>
<dbReference type="GO" id="GO:0006508">
    <property type="term" value="P:proteolysis"/>
    <property type="evidence" value="ECO:0007669"/>
    <property type="project" value="UniProtKB-KW"/>
</dbReference>
<feature type="binding site" evidence="15">
    <location>
        <position position="587"/>
    </location>
    <ligand>
        <name>Ca(2+)</name>
        <dbReference type="ChEBI" id="CHEBI:29108"/>
    </ligand>
</feature>
<keyword evidence="8 16" id="KW-0732">Signal</keyword>
<keyword evidence="9 15" id="KW-0378">Hydrolase</keyword>
<keyword evidence="6 15" id="KW-0645">Protease</keyword>
<dbReference type="Proteomes" id="UP000565441">
    <property type="component" value="Unassembled WGS sequence"/>
</dbReference>
<evidence type="ECO:0000259" key="17">
    <source>
        <dbReference type="PROSITE" id="PS51695"/>
    </source>
</evidence>
<keyword evidence="13" id="KW-0865">Zymogen</keyword>
<dbReference type="InterPro" id="IPR023828">
    <property type="entry name" value="Peptidase_S8_Ser-AS"/>
</dbReference>
<proteinExistence type="predicted"/>
<keyword evidence="14" id="KW-0325">Glycoprotein</keyword>
<comment type="caution">
    <text evidence="18">The sequence shown here is derived from an EMBL/GenBank/DDBJ whole genome shotgun (WGS) entry which is preliminary data.</text>
</comment>
<dbReference type="PANTHER" id="PTHR14218">
    <property type="entry name" value="PROTEASE S8 TRIPEPTIDYL PEPTIDASE I CLN2"/>
    <property type="match status" value="1"/>
</dbReference>
<feature type="binding site" evidence="15">
    <location>
        <position position="585"/>
    </location>
    <ligand>
        <name>Ca(2+)</name>
        <dbReference type="ChEBI" id="CHEBI:29108"/>
    </ligand>
</feature>
<feature type="active site" description="Charge relay system" evidence="15">
    <location>
        <position position="313"/>
    </location>
</feature>
<dbReference type="GO" id="GO:0004252">
    <property type="term" value="F:serine-type endopeptidase activity"/>
    <property type="evidence" value="ECO:0007669"/>
    <property type="project" value="UniProtKB-UniRule"/>
</dbReference>
<evidence type="ECO:0000256" key="12">
    <source>
        <dbReference type="ARBA" id="ARBA00023026"/>
    </source>
</evidence>
<dbReference type="GO" id="GO:0008240">
    <property type="term" value="F:tripeptidyl-peptidase activity"/>
    <property type="evidence" value="ECO:0007669"/>
    <property type="project" value="UniProtKB-EC"/>
</dbReference>
<dbReference type="InterPro" id="IPR050819">
    <property type="entry name" value="Tripeptidyl-peptidase_I"/>
</dbReference>
<dbReference type="OrthoDB" id="409122at2759"/>
<evidence type="ECO:0000256" key="8">
    <source>
        <dbReference type="ARBA" id="ARBA00022729"/>
    </source>
</evidence>
<dbReference type="GO" id="GO:0005576">
    <property type="term" value="C:extracellular region"/>
    <property type="evidence" value="ECO:0007669"/>
    <property type="project" value="UniProtKB-SubCell"/>
</dbReference>